<evidence type="ECO:0000259" key="2">
    <source>
        <dbReference type="SMART" id="SM00635"/>
    </source>
</evidence>
<evidence type="ECO:0000313" key="4">
    <source>
        <dbReference type="Proteomes" id="UP000198972"/>
    </source>
</evidence>
<dbReference type="SMART" id="SM00635">
    <property type="entry name" value="BID_2"/>
    <property type="match status" value="2"/>
</dbReference>
<name>A0A1G7MPQ1_9BACL</name>
<dbReference type="PANTHER" id="PTHR42754">
    <property type="entry name" value="ENDOGLUCANASE"/>
    <property type="match status" value="1"/>
</dbReference>
<dbReference type="Proteomes" id="UP000198972">
    <property type="component" value="Unassembled WGS sequence"/>
</dbReference>
<dbReference type="EMBL" id="FNBG01000014">
    <property type="protein sequence ID" value="SDF63079.1"/>
    <property type="molecule type" value="Genomic_DNA"/>
</dbReference>
<dbReference type="Pfam" id="PF02368">
    <property type="entry name" value="Big_2"/>
    <property type="match status" value="2"/>
</dbReference>
<dbReference type="SUPFAM" id="SSF63829">
    <property type="entry name" value="Calcium-dependent phosphotriesterase"/>
    <property type="match status" value="1"/>
</dbReference>
<feature type="domain" description="BIG2" evidence="2">
    <location>
        <begin position="365"/>
        <end position="445"/>
    </location>
</feature>
<feature type="domain" description="BIG2" evidence="2">
    <location>
        <begin position="449"/>
        <end position="529"/>
    </location>
</feature>
<dbReference type="InterPro" id="IPR003343">
    <property type="entry name" value="Big_2"/>
</dbReference>
<feature type="signal peptide" evidence="1">
    <location>
        <begin position="1"/>
        <end position="30"/>
    </location>
</feature>
<dbReference type="SUPFAM" id="SSF49373">
    <property type="entry name" value="Invasin/intimin cell-adhesion fragments"/>
    <property type="match status" value="2"/>
</dbReference>
<dbReference type="Gene3D" id="2.60.40.1080">
    <property type="match status" value="2"/>
</dbReference>
<organism evidence="3 4">
    <name type="scientific">Fontibacillus panacisegetis</name>
    <dbReference type="NCBI Taxonomy" id="670482"/>
    <lineage>
        <taxon>Bacteria</taxon>
        <taxon>Bacillati</taxon>
        <taxon>Bacillota</taxon>
        <taxon>Bacilli</taxon>
        <taxon>Bacillales</taxon>
        <taxon>Paenibacillaceae</taxon>
        <taxon>Fontibacillus</taxon>
    </lineage>
</organism>
<dbReference type="PANTHER" id="PTHR42754:SF1">
    <property type="entry name" value="LIPOPROTEIN"/>
    <property type="match status" value="1"/>
</dbReference>
<dbReference type="InterPro" id="IPR008964">
    <property type="entry name" value="Invasin/intimin_cell_adhesion"/>
</dbReference>
<dbReference type="OrthoDB" id="2540070at2"/>
<feature type="chain" id="PRO_5038455754" evidence="1">
    <location>
        <begin position="31"/>
        <end position="531"/>
    </location>
</feature>
<dbReference type="RefSeq" id="WP_091230871.1">
    <property type="nucleotide sequence ID" value="NZ_FNBG01000014.1"/>
</dbReference>
<gene>
    <name evidence="3" type="ORF">SAMN04488542_11426</name>
</gene>
<evidence type="ECO:0000256" key="1">
    <source>
        <dbReference type="SAM" id="SignalP"/>
    </source>
</evidence>
<dbReference type="STRING" id="670482.SAMN04488542_11426"/>
<accession>A0A1G7MPQ1</accession>
<evidence type="ECO:0000313" key="3">
    <source>
        <dbReference type="EMBL" id="SDF63079.1"/>
    </source>
</evidence>
<dbReference type="AlphaFoldDB" id="A0A1G7MPQ1"/>
<keyword evidence="4" id="KW-1185">Reference proteome</keyword>
<reference evidence="3 4" key="1">
    <citation type="submission" date="2016-10" db="EMBL/GenBank/DDBJ databases">
        <authorList>
            <person name="de Groot N.N."/>
        </authorList>
    </citation>
    <scope>NUCLEOTIDE SEQUENCE [LARGE SCALE GENOMIC DNA]</scope>
    <source>
        <strain evidence="3 4">DSM 28129</strain>
    </source>
</reference>
<proteinExistence type="predicted"/>
<keyword evidence="1" id="KW-0732">Signal</keyword>
<sequence>MYKRQALPRQWLFVALVSALLLFTLPTGWAAAEENSNLEWEKNYGNIDLIHVKETAEGYSLVGTNMDNNFIYLAKTDANGHTNWDTSLELRGSSGKLIELISADSTIDGGYILGGAITSQTHWRYRDYFFAKINVNGSVEWTVEENAGAYGSINDIKQINDGSYLYVSSMESLNVGFSSASVGKLISNHSTEWQTSLGSAGPRGPFISANNIEELGSNNYLVIGSIDDKLQVWRLDSTKTISWSNNYPNLSYVGDIVAEADGGYSIAGTNATNEVVLVKNDAYNNETFQQTLSFGGQLKSIVTTVDNGYYFGTTEGLYRTDTNGNIQWSQSIDNIKQVITTTDGGAAVIANGKLLKFNEGGSIPGEENLSFDSTQYTLTVGQTLDTVVTAHNGSTATDVTYQAIFASYDDSVVSIDELGNITGLQPGKTQIRATWNGIEAQATVNVINIFTGLRLDDTEYSVNIGQPIDLVVTYEEVDQITNVTISSSYSTSDPSIAIVDQEGNIIGLKRGQTTLTVTYNGVHATATIDVY</sequence>
<protein>
    <submittedName>
        <fullName evidence="3">Ig-like domain (Group 2)</fullName>
    </submittedName>
</protein>